<organism evidence="1 2">
    <name type="scientific">Pararcticibacter amylolyticus</name>
    <dbReference type="NCBI Taxonomy" id="2173175"/>
    <lineage>
        <taxon>Bacteria</taxon>
        <taxon>Pseudomonadati</taxon>
        <taxon>Bacteroidota</taxon>
        <taxon>Sphingobacteriia</taxon>
        <taxon>Sphingobacteriales</taxon>
        <taxon>Sphingobacteriaceae</taxon>
        <taxon>Pararcticibacter</taxon>
    </lineage>
</organism>
<sequence length="142" mass="16530">MSVSIFDNPLVEPDRDMFTAALGHTKPYFDQAISLIEDQYGKTTTEWKFYGKKSGWILKLYCKKRNVLFLIPLAGHFRASFTFGEPAFQKIMLEELPGFNKQELIDAKKYAEGRTIQYKVEMDTEASNLLKFIRIKMEGRQM</sequence>
<evidence type="ECO:0008006" key="3">
    <source>
        <dbReference type="Google" id="ProtNLM"/>
    </source>
</evidence>
<dbReference type="RefSeq" id="WP_109417552.1">
    <property type="nucleotide sequence ID" value="NZ_QEAS01000019.1"/>
</dbReference>
<dbReference type="Proteomes" id="UP000245647">
    <property type="component" value="Unassembled WGS sequence"/>
</dbReference>
<dbReference type="OrthoDB" id="1121290at2"/>
<accession>A0A2U2PC26</accession>
<evidence type="ECO:0000313" key="1">
    <source>
        <dbReference type="EMBL" id="PWG78915.1"/>
    </source>
</evidence>
<dbReference type="AlphaFoldDB" id="A0A2U2PC26"/>
<keyword evidence="2" id="KW-1185">Reference proteome</keyword>
<name>A0A2U2PC26_9SPHI</name>
<proteinExistence type="predicted"/>
<dbReference type="InterPro" id="IPR024265">
    <property type="entry name" value="DUF3788"/>
</dbReference>
<dbReference type="EMBL" id="QEAS01000019">
    <property type="protein sequence ID" value="PWG78915.1"/>
    <property type="molecule type" value="Genomic_DNA"/>
</dbReference>
<gene>
    <name evidence="1" type="ORF">DDR33_19880</name>
</gene>
<evidence type="ECO:0000313" key="2">
    <source>
        <dbReference type="Proteomes" id="UP000245647"/>
    </source>
</evidence>
<reference evidence="1 2" key="1">
    <citation type="submission" date="2018-04" db="EMBL/GenBank/DDBJ databases">
        <title>Pedobacter chongqingensis sp. nov., isolated from a rottenly hemp rope.</title>
        <authorList>
            <person name="Cai Y."/>
        </authorList>
    </citation>
    <scope>NUCLEOTIDE SEQUENCE [LARGE SCALE GENOMIC DNA]</scope>
    <source>
        <strain evidence="1 2">FJ4-8</strain>
    </source>
</reference>
<protein>
    <recommendedName>
        <fullName evidence="3">DUF3788 domain-containing protein</fullName>
    </recommendedName>
</protein>
<comment type="caution">
    <text evidence="1">The sequence shown here is derived from an EMBL/GenBank/DDBJ whole genome shotgun (WGS) entry which is preliminary data.</text>
</comment>
<dbReference type="Pfam" id="PF12663">
    <property type="entry name" value="DUF3788"/>
    <property type="match status" value="1"/>
</dbReference>